<feature type="transmembrane region" description="Helical" evidence="1">
    <location>
        <begin position="167"/>
        <end position="186"/>
    </location>
</feature>
<dbReference type="GO" id="GO:0022857">
    <property type="term" value="F:transmembrane transporter activity"/>
    <property type="evidence" value="ECO:0007669"/>
    <property type="project" value="InterPro"/>
</dbReference>
<keyword evidence="1" id="KW-1133">Transmembrane helix</keyword>
<feature type="transmembrane region" description="Helical" evidence="1">
    <location>
        <begin position="360"/>
        <end position="379"/>
    </location>
</feature>
<keyword evidence="4" id="KW-1185">Reference proteome</keyword>
<reference evidence="3 4" key="1">
    <citation type="journal article" name="Nat. Commun.">
        <title>Undinarchaeota illuminate DPANN phylogeny and the impact of gene transfer on archaeal evolution.</title>
        <authorList>
            <person name="Dombrowski N."/>
            <person name="Williams T.A."/>
            <person name="Sun J."/>
            <person name="Woodcroft B.J."/>
            <person name="Lee J.H."/>
            <person name="Minh B.Q."/>
            <person name="Rinke C."/>
            <person name="Spang A."/>
        </authorList>
    </citation>
    <scope>NUCLEOTIDE SEQUENCE [LARGE SCALE GENOMIC DNA]</scope>
    <source>
        <strain evidence="3">MAG_bin1129</strain>
    </source>
</reference>
<gene>
    <name evidence="3" type="ORF">H1016_05180</name>
</gene>
<protein>
    <submittedName>
        <fullName evidence="3">MFS transporter</fullName>
    </submittedName>
</protein>
<accession>A0A832V2N5</accession>
<dbReference type="Pfam" id="PF07690">
    <property type="entry name" value="MFS_1"/>
    <property type="match status" value="1"/>
</dbReference>
<keyword evidence="1" id="KW-0472">Membrane</keyword>
<dbReference type="AlphaFoldDB" id="A0A832V2N5"/>
<dbReference type="SUPFAM" id="SSF103473">
    <property type="entry name" value="MFS general substrate transporter"/>
    <property type="match status" value="1"/>
</dbReference>
<organism evidence="3 4">
    <name type="scientific">Candidatus Naiadarchaeum limnaeum</name>
    <dbReference type="NCBI Taxonomy" id="2756139"/>
    <lineage>
        <taxon>Archaea</taxon>
        <taxon>Candidatus Undinarchaeota</taxon>
        <taxon>Candidatus Undinarchaeia</taxon>
        <taxon>Candidatus Naiadarchaeales</taxon>
        <taxon>Candidatus Naiadarchaeaceae</taxon>
        <taxon>Candidatus Naiadarchaeum</taxon>
    </lineage>
</organism>
<feature type="transmembrane region" description="Helical" evidence="1">
    <location>
        <begin position="296"/>
        <end position="312"/>
    </location>
</feature>
<dbReference type="Proteomes" id="UP000646946">
    <property type="component" value="Unassembled WGS sequence"/>
</dbReference>
<feature type="transmembrane region" description="Helical" evidence="1">
    <location>
        <begin position="80"/>
        <end position="98"/>
    </location>
</feature>
<feature type="transmembrane region" description="Helical" evidence="1">
    <location>
        <begin position="211"/>
        <end position="231"/>
    </location>
</feature>
<evidence type="ECO:0000256" key="1">
    <source>
        <dbReference type="SAM" id="Phobius"/>
    </source>
</evidence>
<dbReference type="InterPro" id="IPR036259">
    <property type="entry name" value="MFS_trans_sf"/>
</dbReference>
<feature type="transmembrane region" description="Helical" evidence="1">
    <location>
        <begin position="237"/>
        <end position="262"/>
    </location>
</feature>
<dbReference type="InterPro" id="IPR020846">
    <property type="entry name" value="MFS_dom"/>
</dbReference>
<comment type="caution">
    <text evidence="3">The sequence shown here is derived from an EMBL/GenBank/DDBJ whole genome shotgun (WGS) entry which is preliminary data.</text>
</comment>
<dbReference type="InterPro" id="IPR011701">
    <property type="entry name" value="MFS"/>
</dbReference>
<feature type="transmembrane region" description="Helical" evidence="1">
    <location>
        <begin position="35"/>
        <end position="55"/>
    </location>
</feature>
<evidence type="ECO:0000259" key="2">
    <source>
        <dbReference type="PROSITE" id="PS50850"/>
    </source>
</evidence>
<feature type="domain" description="Major facilitator superfamily (MFS) profile" evidence="2">
    <location>
        <begin position="168"/>
        <end position="387"/>
    </location>
</feature>
<dbReference type="EMBL" id="DVAB01000043">
    <property type="protein sequence ID" value="HIK00898.1"/>
    <property type="molecule type" value="Genomic_DNA"/>
</dbReference>
<dbReference type="Gene3D" id="1.20.1250.20">
    <property type="entry name" value="MFS general substrate transporter like domains"/>
    <property type="match status" value="2"/>
</dbReference>
<name>A0A832V2N5_9ARCH</name>
<proteinExistence type="predicted"/>
<sequence length="387" mass="42571">MAKNSRNNPGNKNVWLLGGSSLFNDVGSEMITPLLPFYVATLGGGGAALGLLGGLREGLASLLKLLGGWLSDFTGKRRPFVFFGYAFSSIFRMLLVLANSWKSVLVFVSLERVGKLRDAPRDAIIAHSVKKRGRAFALHQALDTTGGIIGTLLVIFLFWFLGYGMKTIIIVASIISLFSMVPLFFVKDPKTKKLKENLWQGVKHLDGRLKYFIFASAVFAFAHFGLYLFLILRAQQITGSIVLSMALYAIFSLSYAVFAVPFGKLSDKIGRKTVLFLGYILFLVAIAGFIVAFNLIYLILMFVVYGLVYAIVQSNQKAYAADLAGKMKGTALGLYSAVVGIVTIPAGLIAGMLWDQNPTTMFYYIFVIGLVSLVLLYFVKEGKEYRK</sequence>
<feature type="transmembrane region" description="Helical" evidence="1">
    <location>
        <begin position="141"/>
        <end position="161"/>
    </location>
</feature>
<dbReference type="PANTHER" id="PTHR23518">
    <property type="entry name" value="C-METHYLTRANSFERASE"/>
    <property type="match status" value="1"/>
</dbReference>
<dbReference type="PROSITE" id="PS50850">
    <property type="entry name" value="MFS"/>
    <property type="match status" value="1"/>
</dbReference>
<evidence type="ECO:0000313" key="4">
    <source>
        <dbReference type="Proteomes" id="UP000646946"/>
    </source>
</evidence>
<dbReference type="PANTHER" id="PTHR23518:SF2">
    <property type="entry name" value="MAJOR FACILITATOR SUPERFAMILY TRANSPORTER"/>
    <property type="match status" value="1"/>
</dbReference>
<evidence type="ECO:0000313" key="3">
    <source>
        <dbReference type="EMBL" id="HIK00898.1"/>
    </source>
</evidence>
<keyword evidence="1" id="KW-0812">Transmembrane</keyword>
<feature type="transmembrane region" description="Helical" evidence="1">
    <location>
        <begin position="332"/>
        <end position="354"/>
    </location>
</feature>
<dbReference type="CDD" id="cd17370">
    <property type="entry name" value="MFS_MJ1317_like"/>
    <property type="match status" value="1"/>
</dbReference>